<evidence type="ECO:0000313" key="2">
    <source>
        <dbReference type="Proteomes" id="UP001432163"/>
    </source>
</evidence>
<dbReference type="Pfam" id="PF10934">
    <property type="entry name" value="Sheath_initiator"/>
    <property type="match status" value="1"/>
</dbReference>
<dbReference type="Proteomes" id="UP001432163">
    <property type="component" value="Segment"/>
</dbReference>
<dbReference type="EMBL" id="OR813779">
    <property type="protein sequence ID" value="WRQ13139.1"/>
    <property type="molecule type" value="Genomic_DNA"/>
</dbReference>
<name>A0AAX4J5H8_9CAUD</name>
<protein>
    <submittedName>
        <fullName evidence="1">Baseplate wedge</fullName>
    </submittedName>
</protein>
<evidence type="ECO:0000313" key="1">
    <source>
        <dbReference type="EMBL" id="WRQ13139.1"/>
    </source>
</evidence>
<organism evidence="1 2">
    <name type="scientific">Vibrio phage vB_VpM-pA2SJ1</name>
    <dbReference type="NCBI Taxonomy" id="3095964"/>
    <lineage>
        <taxon>Viruses</taxon>
        <taxon>Duplodnaviria</taxon>
        <taxon>Heunggongvirae</taxon>
        <taxon>Uroviricota</taxon>
        <taxon>Caudoviricetes</taxon>
    </lineage>
</organism>
<accession>A0AAX4J5H8</accession>
<sequence length="115" mass="13187">MKVRKFDPETNDMVTSGRTILKDAEAVAAVVRHRLRLFVGEYPFNVEAGTDWFGRILGKKEQYEREAELKRVISNTENVISLSYFDVTEDPDERKFSVRCGIITPFGEASIEELI</sequence>
<dbReference type="InterPro" id="IPR020288">
    <property type="entry name" value="Sheath_initiator"/>
</dbReference>
<reference evidence="1" key="1">
    <citation type="submission" date="2023-11" db="EMBL/GenBank/DDBJ databases">
        <title>Complete genome sequence of Vibrio virus vB_VpM-pA2SJ1.</title>
        <authorList>
            <person name="Lim S.J."/>
            <person name="Park S.Y."/>
            <person name="Kim J.H."/>
        </authorList>
    </citation>
    <scope>NUCLEOTIDE SEQUENCE</scope>
</reference>
<proteinExistence type="predicted"/>